<dbReference type="CDD" id="cd05403">
    <property type="entry name" value="NT_KNTase_like"/>
    <property type="match status" value="1"/>
</dbReference>
<dbReference type="Gene3D" id="3.30.460.10">
    <property type="entry name" value="Beta Polymerase, domain 2"/>
    <property type="match status" value="1"/>
</dbReference>
<dbReference type="Proteomes" id="UP000241848">
    <property type="component" value="Unassembled WGS sequence"/>
</dbReference>
<accession>A0A2T2WCG4</accession>
<evidence type="ECO:0000313" key="2">
    <source>
        <dbReference type="EMBL" id="PSR19920.1"/>
    </source>
</evidence>
<evidence type="ECO:0000259" key="1">
    <source>
        <dbReference type="Pfam" id="PF18765"/>
    </source>
</evidence>
<name>A0A2T2WCG4_9FIRM</name>
<dbReference type="Pfam" id="PF18765">
    <property type="entry name" value="Polbeta"/>
    <property type="match status" value="1"/>
</dbReference>
<feature type="non-terminal residue" evidence="2">
    <location>
        <position position="1"/>
    </location>
</feature>
<dbReference type="EMBL" id="PXYV01000115">
    <property type="protein sequence ID" value="PSR19920.1"/>
    <property type="molecule type" value="Genomic_DNA"/>
</dbReference>
<evidence type="ECO:0000313" key="3">
    <source>
        <dbReference type="Proteomes" id="UP000241848"/>
    </source>
</evidence>
<proteinExistence type="predicted"/>
<dbReference type="AlphaFoldDB" id="A0A2T2WCG4"/>
<comment type="caution">
    <text evidence="2">The sequence shown here is derived from an EMBL/GenBank/DDBJ whole genome shotgun (WGS) entry which is preliminary data.</text>
</comment>
<protein>
    <recommendedName>
        <fullName evidence="1">Polymerase beta nucleotidyltransferase domain-containing protein</fullName>
    </recommendedName>
</protein>
<gene>
    <name evidence="2" type="ORF">C7B45_17540</name>
</gene>
<dbReference type="SUPFAM" id="SSF81301">
    <property type="entry name" value="Nucleotidyltransferase"/>
    <property type="match status" value="1"/>
</dbReference>
<sequence>ILKQHPAVEQAIIYGSRAKGTHRRGSDIDLTLVGQHLSYDDLLQIRKEFHESLIPYIVDVSIYDDIEDVAVRDHIKQRGQVLYNRSQHVVAEDVGRPNASCP</sequence>
<dbReference type="InterPro" id="IPR043519">
    <property type="entry name" value="NT_sf"/>
</dbReference>
<organism evidence="2 3">
    <name type="scientific">Sulfobacillus acidophilus</name>
    <dbReference type="NCBI Taxonomy" id="53633"/>
    <lineage>
        <taxon>Bacteria</taxon>
        <taxon>Bacillati</taxon>
        <taxon>Bacillota</taxon>
        <taxon>Clostridia</taxon>
        <taxon>Eubacteriales</taxon>
        <taxon>Clostridiales Family XVII. Incertae Sedis</taxon>
        <taxon>Sulfobacillus</taxon>
    </lineage>
</organism>
<dbReference type="InterPro" id="IPR041633">
    <property type="entry name" value="Polbeta"/>
</dbReference>
<feature type="domain" description="Polymerase beta nucleotidyltransferase" evidence="1">
    <location>
        <begin position="1"/>
        <end position="87"/>
    </location>
</feature>
<reference evidence="2 3" key="1">
    <citation type="journal article" date="2014" name="BMC Genomics">
        <title>Comparison of environmental and isolate Sulfobacillus genomes reveals diverse carbon, sulfur, nitrogen, and hydrogen metabolisms.</title>
        <authorList>
            <person name="Justice N.B."/>
            <person name="Norman A."/>
            <person name="Brown C.T."/>
            <person name="Singh A."/>
            <person name="Thomas B.C."/>
            <person name="Banfield J.F."/>
        </authorList>
    </citation>
    <scope>NUCLEOTIDE SEQUENCE [LARGE SCALE GENOMIC DNA]</scope>
    <source>
        <strain evidence="2">AMDSBA3</strain>
    </source>
</reference>